<dbReference type="NCBIfam" id="TIGR01514">
    <property type="entry name" value="NAPRTase"/>
    <property type="match status" value="1"/>
</dbReference>
<evidence type="ECO:0000256" key="7">
    <source>
        <dbReference type="ARBA" id="ARBA00048668"/>
    </source>
</evidence>
<comment type="function">
    <text evidence="8">Catalyzes the synthesis of beta-nicotinate D-ribonucleotide from nicotinate and 5-phospho-D-ribose 1-phosphate at the expense of ATP.</text>
</comment>
<organism evidence="11 12">
    <name type="scientific">Trichomonascus ciferrii</name>
    <dbReference type="NCBI Taxonomy" id="44093"/>
    <lineage>
        <taxon>Eukaryota</taxon>
        <taxon>Fungi</taxon>
        <taxon>Dikarya</taxon>
        <taxon>Ascomycota</taxon>
        <taxon>Saccharomycotina</taxon>
        <taxon>Dipodascomycetes</taxon>
        <taxon>Dipodascales</taxon>
        <taxon>Trichomonascaceae</taxon>
        <taxon>Trichomonascus</taxon>
        <taxon>Trichomonascus ciferrii complex</taxon>
    </lineage>
</organism>
<evidence type="ECO:0000313" key="12">
    <source>
        <dbReference type="Proteomes" id="UP000761534"/>
    </source>
</evidence>
<dbReference type="InterPro" id="IPR006406">
    <property type="entry name" value="Nic_PRibTrfase"/>
</dbReference>
<dbReference type="PIRSF" id="PIRSF000484">
    <property type="entry name" value="NAPRT"/>
    <property type="match status" value="1"/>
</dbReference>
<evidence type="ECO:0000256" key="8">
    <source>
        <dbReference type="RuleBase" id="RU003838"/>
    </source>
</evidence>
<dbReference type="OrthoDB" id="193380at2759"/>
<evidence type="ECO:0000256" key="1">
    <source>
        <dbReference type="ARBA" id="ARBA00004952"/>
    </source>
</evidence>
<evidence type="ECO:0000313" key="11">
    <source>
        <dbReference type="EMBL" id="KAA8916258.1"/>
    </source>
</evidence>
<name>A0A642V8V3_9ASCO</name>
<feature type="domain" description="Nicotinate/nicotinamide phosphoribosyltransferase" evidence="9">
    <location>
        <begin position="147"/>
        <end position="384"/>
    </location>
</feature>
<dbReference type="Pfam" id="PF17767">
    <property type="entry name" value="NAPRTase_N"/>
    <property type="match status" value="1"/>
</dbReference>
<comment type="similarity">
    <text evidence="2 8">Belongs to the NAPRTase family.</text>
</comment>
<comment type="PTM">
    <text evidence="8">Transiently phosphorylated on a His residue during the reaction cycle. Phosphorylation strongly increases the affinity for substrates and increases the rate of nicotinate D-ribonucleotide production. Dephosphorylation regenerates the low-affinity form of the enzyme, leading to product release.</text>
</comment>
<dbReference type="SUPFAM" id="SSF51690">
    <property type="entry name" value="Nicotinate/Quinolinate PRTase C-terminal domain-like"/>
    <property type="match status" value="1"/>
</dbReference>
<comment type="pathway">
    <text evidence="1 8">Cofactor biosynthesis; NAD(+) biosynthesis; nicotinate D-ribonucleotide from nicotinate: step 1/1.</text>
</comment>
<evidence type="ECO:0000256" key="3">
    <source>
        <dbReference type="ARBA" id="ARBA00013236"/>
    </source>
</evidence>
<evidence type="ECO:0000256" key="4">
    <source>
        <dbReference type="ARBA" id="ARBA00022553"/>
    </source>
</evidence>
<dbReference type="Pfam" id="PF04095">
    <property type="entry name" value="NAPRTase"/>
    <property type="match status" value="1"/>
</dbReference>
<dbReference type="InterPro" id="IPR007229">
    <property type="entry name" value="Nic_PRibTrfase-Fam"/>
</dbReference>
<dbReference type="GO" id="GO:0034355">
    <property type="term" value="P:NAD+ biosynthetic process via the salvage pathway"/>
    <property type="evidence" value="ECO:0007669"/>
    <property type="project" value="TreeGrafter"/>
</dbReference>
<dbReference type="PANTHER" id="PTHR11098">
    <property type="entry name" value="NICOTINATE PHOSPHORIBOSYLTRANSFERASE"/>
    <property type="match status" value="1"/>
</dbReference>
<dbReference type="InterPro" id="IPR036068">
    <property type="entry name" value="Nicotinate_pribotase-like_C"/>
</dbReference>
<keyword evidence="12" id="KW-1185">Reference proteome</keyword>
<reference evidence="11" key="1">
    <citation type="journal article" date="2019" name="G3 (Bethesda)">
        <title>Genome Assemblies of Two Rare Opportunistic Yeast Pathogens: Diutina rugosa (syn. Candida rugosa) and Trichomonascus ciferrii (syn. Candida ciferrii).</title>
        <authorList>
            <person name="Mixao V."/>
            <person name="Saus E."/>
            <person name="Hansen A.P."/>
            <person name="Lass-Florl C."/>
            <person name="Gabaldon T."/>
        </authorList>
    </citation>
    <scope>NUCLEOTIDE SEQUENCE</scope>
    <source>
        <strain evidence="11">CBS 4856</strain>
    </source>
</reference>
<evidence type="ECO:0000256" key="5">
    <source>
        <dbReference type="ARBA" id="ARBA00022598"/>
    </source>
</evidence>
<dbReference type="EC" id="6.3.4.21" evidence="3 8"/>
<accession>A0A642V8V3</accession>
<keyword evidence="4" id="KW-0597">Phosphoprotein</keyword>
<feature type="domain" description="Nicotinate phosphoribosyltransferase N-terminal" evidence="10">
    <location>
        <begin position="13"/>
        <end position="114"/>
    </location>
</feature>
<evidence type="ECO:0000259" key="9">
    <source>
        <dbReference type="Pfam" id="PF04095"/>
    </source>
</evidence>
<proteinExistence type="inferred from homology"/>
<dbReference type="GO" id="GO:0004516">
    <property type="term" value="F:nicotinate phosphoribosyltransferase activity"/>
    <property type="evidence" value="ECO:0007669"/>
    <property type="project" value="UniProtKB-UniRule"/>
</dbReference>
<dbReference type="Gene3D" id="3.20.140.10">
    <property type="entry name" value="nicotinate phosphoribosyltransferase"/>
    <property type="match status" value="1"/>
</dbReference>
<comment type="caution">
    <text evidence="11">The sequence shown here is derived from an EMBL/GenBank/DDBJ whole genome shotgun (WGS) entry which is preliminary data.</text>
</comment>
<dbReference type="SUPFAM" id="SSF54675">
    <property type="entry name" value="Nicotinate/Quinolinate PRTase N-terminal domain-like"/>
    <property type="match status" value="1"/>
</dbReference>
<evidence type="ECO:0000256" key="6">
    <source>
        <dbReference type="ARBA" id="ARBA00022642"/>
    </source>
</evidence>
<evidence type="ECO:0000259" key="10">
    <source>
        <dbReference type="Pfam" id="PF17767"/>
    </source>
</evidence>
<comment type="catalytic activity">
    <reaction evidence="7 8">
        <text>5-phospho-alpha-D-ribose 1-diphosphate + nicotinate + ATP + H2O = nicotinate beta-D-ribonucleotide + ADP + phosphate + diphosphate</text>
        <dbReference type="Rhea" id="RHEA:36163"/>
        <dbReference type="ChEBI" id="CHEBI:15377"/>
        <dbReference type="ChEBI" id="CHEBI:30616"/>
        <dbReference type="ChEBI" id="CHEBI:32544"/>
        <dbReference type="ChEBI" id="CHEBI:33019"/>
        <dbReference type="ChEBI" id="CHEBI:43474"/>
        <dbReference type="ChEBI" id="CHEBI:57502"/>
        <dbReference type="ChEBI" id="CHEBI:58017"/>
        <dbReference type="ChEBI" id="CHEBI:456216"/>
        <dbReference type="EC" id="6.3.4.21"/>
    </reaction>
</comment>
<dbReference type="EMBL" id="SWFS01000112">
    <property type="protein sequence ID" value="KAA8916258.1"/>
    <property type="molecule type" value="Genomic_DNA"/>
</dbReference>
<dbReference type="Proteomes" id="UP000761534">
    <property type="component" value="Unassembled WGS sequence"/>
</dbReference>
<keyword evidence="6 8" id="KW-0662">Pyridine nucleotide biosynthesis</keyword>
<dbReference type="VEuPathDB" id="FungiDB:TRICI_001540"/>
<sequence length="398" mass="45110">MKSHKATGREVLDVEYGFTNRTPDKQLSKEALEWMKKEVIALEDLRFSEEDINFLSSAVPYLPQRYLDYLKTFKLNPREQVVIETDEKGELNIDIRGLWVETILYEIPLLSLISEAYFRFVDTNWNYDGQVESAAEKTKTLLNHGCTFSEFGTRRRRSYKAQQLVLEGIVRGAKEVGKLNMLTGTSNVHFAREFALRPIGTVAHEWMMGTAAYTNDYRAANKQSMEMWLKTMGNEAAGFALTDTFGSEIFFKDFVPPFSDVYVGVRQDSGDPIEYTELAANHYKKLGYPPNSKKIIFSDSLNVEKCLKYKEAAEKNGLVPTFGVGTFFTNDFHTLGGEKSTPLNIVIKISAVNGNPAIKISDNISKNTGDAETVRKVKETLGYTEKEWAEGDESHRWG</sequence>
<dbReference type="PANTHER" id="PTHR11098:SF1">
    <property type="entry name" value="NICOTINATE PHOSPHORIBOSYLTRANSFERASE"/>
    <property type="match status" value="1"/>
</dbReference>
<dbReference type="UniPathway" id="UPA00253">
    <property type="reaction ID" value="UER00457"/>
</dbReference>
<keyword evidence="5 8" id="KW-0436">Ligase</keyword>
<evidence type="ECO:0000256" key="2">
    <source>
        <dbReference type="ARBA" id="ARBA00010897"/>
    </source>
</evidence>
<dbReference type="InterPro" id="IPR040727">
    <property type="entry name" value="NAPRTase_N"/>
</dbReference>
<dbReference type="InterPro" id="IPR041525">
    <property type="entry name" value="N/Namide_PRibTrfase"/>
</dbReference>
<dbReference type="AlphaFoldDB" id="A0A642V8V3"/>
<dbReference type="GO" id="GO:0005829">
    <property type="term" value="C:cytosol"/>
    <property type="evidence" value="ECO:0007669"/>
    <property type="project" value="TreeGrafter"/>
</dbReference>
<gene>
    <name evidence="11" type="ORF">TRICI_001540</name>
</gene>
<protein>
    <recommendedName>
        <fullName evidence="3 8">Nicotinate phosphoribosyltransferase</fullName>
        <ecNumber evidence="3 8">6.3.4.21</ecNumber>
    </recommendedName>
</protein>